<name>A0ABQ5HEH7_9ASTR</name>
<gene>
    <name evidence="2" type="ORF">Tco_1067701</name>
</gene>
<evidence type="ECO:0000259" key="1">
    <source>
        <dbReference type="Pfam" id="PF03171"/>
    </source>
</evidence>
<dbReference type="InterPro" id="IPR027443">
    <property type="entry name" value="IPNS-like_sf"/>
</dbReference>
<evidence type="ECO:0000313" key="2">
    <source>
        <dbReference type="EMBL" id="GJT85984.1"/>
    </source>
</evidence>
<reference evidence="2" key="2">
    <citation type="submission" date="2022-01" db="EMBL/GenBank/DDBJ databases">
        <authorList>
            <person name="Yamashiro T."/>
            <person name="Shiraishi A."/>
            <person name="Satake H."/>
            <person name="Nakayama K."/>
        </authorList>
    </citation>
    <scope>NUCLEOTIDE SEQUENCE</scope>
</reference>
<dbReference type="Gene3D" id="2.60.120.330">
    <property type="entry name" value="B-lactam Antibiotic, Isopenicillin N Synthase, Chain"/>
    <property type="match status" value="1"/>
</dbReference>
<proteinExistence type="predicted"/>
<accession>A0ABQ5HEH7</accession>
<feature type="domain" description="Isopenicillin N synthase-like Fe(2+) 2OG dioxygenase" evidence="1">
    <location>
        <begin position="1"/>
        <end position="52"/>
    </location>
</feature>
<comment type="caution">
    <text evidence="2">The sequence shown here is derived from an EMBL/GenBank/DDBJ whole genome shotgun (WGS) entry which is preliminary data.</text>
</comment>
<reference evidence="2" key="1">
    <citation type="journal article" date="2022" name="Int. J. Mol. Sci.">
        <title>Draft Genome of Tanacetum Coccineum: Genomic Comparison of Closely Related Tanacetum-Family Plants.</title>
        <authorList>
            <person name="Yamashiro T."/>
            <person name="Shiraishi A."/>
            <person name="Nakayama K."/>
            <person name="Satake H."/>
        </authorList>
    </citation>
    <scope>NUCLEOTIDE SEQUENCE</scope>
</reference>
<organism evidence="2 3">
    <name type="scientific">Tanacetum coccineum</name>
    <dbReference type="NCBI Taxonomy" id="301880"/>
    <lineage>
        <taxon>Eukaryota</taxon>
        <taxon>Viridiplantae</taxon>
        <taxon>Streptophyta</taxon>
        <taxon>Embryophyta</taxon>
        <taxon>Tracheophyta</taxon>
        <taxon>Spermatophyta</taxon>
        <taxon>Magnoliopsida</taxon>
        <taxon>eudicotyledons</taxon>
        <taxon>Gunneridae</taxon>
        <taxon>Pentapetalae</taxon>
        <taxon>asterids</taxon>
        <taxon>campanulids</taxon>
        <taxon>Asterales</taxon>
        <taxon>Asteraceae</taxon>
        <taxon>Asteroideae</taxon>
        <taxon>Anthemideae</taxon>
        <taxon>Anthemidinae</taxon>
        <taxon>Tanacetum</taxon>
    </lineage>
</organism>
<keyword evidence="3" id="KW-1185">Reference proteome</keyword>
<protein>
    <submittedName>
        <fullName evidence="2">2-oxoglutarate (2OG) and Fe(II)-dependent oxygenase superfamily protein</fullName>
    </submittedName>
</protein>
<dbReference type="Pfam" id="PF03171">
    <property type="entry name" value="2OG-FeII_Oxy"/>
    <property type="match status" value="1"/>
</dbReference>
<dbReference type="InterPro" id="IPR044861">
    <property type="entry name" value="IPNS-like_FE2OG_OXY"/>
</dbReference>
<dbReference type="Proteomes" id="UP001151760">
    <property type="component" value="Unassembled WGS sequence"/>
</dbReference>
<evidence type="ECO:0000313" key="3">
    <source>
        <dbReference type="Proteomes" id="UP001151760"/>
    </source>
</evidence>
<dbReference type="SUPFAM" id="SSF51197">
    <property type="entry name" value="Clavaminate synthase-like"/>
    <property type="match status" value="1"/>
</dbReference>
<dbReference type="EMBL" id="BQNB010019503">
    <property type="protein sequence ID" value="GJT85984.1"/>
    <property type="molecule type" value="Genomic_DNA"/>
</dbReference>
<sequence length="176" mass="20438">MITLLATDGIPGLRQVCREKHKHPRTWENVNYVKWAFVVNLGDMMERWTNCILRVLPPHRSPFVDTEAEGYVPEYVDTIQRIQAAAIYIPLEFRQIAYYRPGFTDSLFPSQIRRKPPIPTDFRQKLPNAKDCQGGFWWDKVCKGVGRHRGEERGIVSCLVVRTGHNLEDVQCSRLI</sequence>